<evidence type="ECO:0000256" key="1">
    <source>
        <dbReference type="ARBA" id="ARBA00004141"/>
    </source>
</evidence>
<evidence type="ECO:0000313" key="9">
    <source>
        <dbReference type="EMBL" id="CAD9550620.1"/>
    </source>
</evidence>
<evidence type="ECO:0000259" key="8">
    <source>
        <dbReference type="PROSITE" id="PS50922"/>
    </source>
</evidence>
<dbReference type="InterPro" id="IPR006634">
    <property type="entry name" value="TLC-dom"/>
</dbReference>
<proteinExistence type="predicted"/>
<comment type="subcellular location">
    <subcellularLocation>
        <location evidence="1">Membrane</location>
        <topology evidence="1">Multi-pass membrane protein</topology>
    </subcellularLocation>
</comment>
<keyword evidence="3 7" id="KW-1133">Transmembrane helix</keyword>
<accession>A0A7S2JKM7</accession>
<feature type="transmembrane region" description="Helical" evidence="7">
    <location>
        <begin position="165"/>
        <end position="183"/>
    </location>
</feature>
<evidence type="ECO:0000256" key="3">
    <source>
        <dbReference type="ARBA" id="ARBA00022989"/>
    </source>
</evidence>
<organism evidence="9">
    <name type="scientific">Haptolina brevifila</name>
    <dbReference type="NCBI Taxonomy" id="156173"/>
    <lineage>
        <taxon>Eukaryota</taxon>
        <taxon>Haptista</taxon>
        <taxon>Haptophyta</taxon>
        <taxon>Prymnesiophyceae</taxon>
        <taxon>Prymnesiales</taxon>
        <taxon>Prymnesiaceae</taxon>
        <taxon>Haptolina</taxon>
    </lineage>
</organism>
<dbReference type="InterPro" id="IPR050846">
    <property type="entry name" value="TLCD"/>
</dbReference>
<evidence type="ECO:0000256" key="5">
    <source>
        <dbReference type="PROSITE-ProRule" id="PRU00205"/>
    </source>
</evidence>
<gene>
    <name evidence="9" type="ORF">CBRE1094_LOCUS45340</name>
</gene>
<dbReference type="SMART" id="SM00724">
    <property type="entry name" value="TLC"/>
    <property type="match status" value="1"/>
</dbReference>
<sequence length="422" mass="45286">MTTAAHGLAYDDGHGPDDFEVRWRGIHGWAITAFFLLWEALYQLCKLVAARRGSQWVKVARLGGSYLTAFLNACICSVLGLWILLAYLLFAGSRERALVLDDGPAVGVVYIAAQSFMGWLLMDCVHLLTHFPTLGGVDMVLHHVAFLITAALGYGYRVVPFVCGWLLLGEVSSVPLNIRWYLIQSGRGESHALTLTNYSFAVCFFVCRILLLNAGLVDLFVELRPVLLAPPCNAEAWAVNTFCALLVGCSLLNMYWMGKIVQMATKSTTRSSHGAGDKGALVIRGKSSPVQLNSKEEMAGLASRAGFEIDRAIEEGECNAREARGEFVNCTPSTSSLISHSSRRSSSSNSTSSLLADHEASSVPTVTPMGHLFDRAHLSLQASWVMLGRAADGAASGAAAVANAAADRAATAVSTGARTERP</sequence>
<dbReference type="GO" id="GO:0055088">
    <property type="term" value="P:lipid homeostasis"/>
    <property type="evidence" value="ECO:0007669"/>
    <property type="project" value="TreeGrafter"/>
</dbReference>
<feature type="transmembrane region" description="Helical" evidence="7">
    <location>
        <begin position="140"/>
        <end position="159"/>
    </location>
</feature>
<dbReference type="PANTHER" id="PTHR13439">
    <property type="entry name" value="CT120 PROTEIN"/>
    <property type="match status" value="1"/>
</dbReference>
<dbReference type="PANTHER" id="PTHR13439:SF0">
    <property type="entry name" value="TOPOISOMERASE I DAMAGE AFFECTED PROTEIN 4"/>
    <property type="match status" value="1"/>
</dbReference>
<dbReference type="AlphaFoldDB" id="A0A7S2JKM7"/>
<evidence type="ECO:0000256" key="7">
    <source>
        <dbReference type="SAM" id="Phobius"/>
    </source>
</evidence>
<feature type="compositionally biased region" description="Low complexity" evidence="6">
    <location>
        <begin position="333"/>
        <end position="354"/>
    </location>
</feature>
<dbReference type="Pfam" id="PF03798">
    <property type="entry name" value="TRAM_LAG1_CLN8"/>
    <property type="match status" value="1"/>
</dbReference>
<keyword evidence="4 5" id="KW-0472">Membrane</keyword>
<feature type="transmembrane region" description="Helical" evidence="7">
    <location>
        <begin position="26"/>
        <end position="45"/>
    </location>
</feature>
<protein>
    <recommendedName>
        <fullName evidence="8">TLC domain-containing protein</fullName>
    </recommendedName>
</protein>
<feature type="transmembrane region" description="Helical" evidence="7">
    <location>
        <begin position="66"/>
        <end position="88"/>
    </location>
</feature>
<dbReference type="EMBL" id="HBGU01083049">
    <property type="protein sequence ID" value="CAD9550620.1"/>
    <property type="molecule type" value="Transcribed_RNA"/>
</dbReference>
<feature type="transmembrane region" description="Helical" evidence="7">
    <location>
        <begin position="195"/>
        <end position="216"/>
    </location>
</feature>
<evidence type="ECO:0000256" key="2">
    <source>
        <dbReference type="ARBA" id="ARBA00022692"/>
    </source>
</evidence>
<feature type="transmembrane region" description="Helical" evidence="7">
    <location>
        <begin position="236"/>
        <end position="256"/>
    </location>
</feature>
<evidence type="ECO:0000256" key="4">
    <source>
        <dbReference type="ARBA" id="ARBA00023136"/>
    </source>
</evidence>
<dbReference type="GO" id="GO:0016020">
    <property type="term" value="C:membrane"/>
    <property type="evidence" value="ECO:0007669"/>
    <property type="project" value="UniProtKB-SubCell"/>
</dbReference>
<name>A0A7S2JKM7_9EUKA</name>
<feature type="region of interest" description="Disordered" evidence="6">
    <location>
        <begin position="333"/>
        <end position="361"/>
    </location>
</feature>
<evidence type="ECO:0000256" key="6">
    <source>
        <dbReference type="SAM" id="MobiDB-lite"/>
    </source>
</evidence>
<feature type="domain" description="TLC" evidence="8">
    <location>
        <begin position="58"/>
        <end position="269"/>
    </location>
</feature>
<dbReference type="GO" id="GO:0005783">
    <property type="term" value="C:endoplasmic reticulum"/>
    <property type="evidence" value="ECO:0007669"/>
    <property type="project" value="TreeGrafter"/>
</dbReference>
<reference evidence="9" key="1">
    <citation type="submission" date="2021-01" db="EMBL/GenBank/DDBJ databases">
        <authorList>
            <person name="Corre E."/>
            <person name="Pelletier E."/>
            <person name="Niang G."/>
            <person name="Scheremetjew M."/>
            <person name="Finn R."/>
            <person name="Kale V."/>
            <person name="Holt S."/>
            <person name="Cochrane G."/>
            <person name="Meng A."/>
            <person name="Brown T."/>
            <person name="Cohen L."/>
        </authorList>
    </citation>
    <scope>NUCLEOTIDE SEQUENCE</scope>
    <source>
        <strain evidence="9">UTEX LB 985</strain>
    </source>
</reference>
<keyword evidence="2 5" id="KW-0812">Transmembrane</keyword>
<feature type="transmembrane region" description="Helical" evidence="7">
    <location>
        <begin position="108"/>
        <end position="128"/>
    </location>
</feature>
<dbReference type="PROSITE" id="PS50922">
    <property type="entry name" value="TLC"/>
    <property type="match status" value="1"/>
</dbReference>